<dbReference type="Pfam" id="PF00249">
    <property type="entry name" value="Myb_DNA-binding"/>
    <property type="match status" value="1"/>
</dbReference>
<feature type="compositionally biased region" description="Acidic residues" evidence="7">
    <location>
        <begin position="130"/>
        <end position="140"/>
    </location>
</feature>
<dbReference type="Pfam" id="PF26575">
    <property type="entry name" value="HHO5_N"/>
    <property type="match status" value="1"/>
</dbReference>
<feature type="compositionally biased region" description="Low complexity" evidence="7">
    <location>
        <begin position="393"/>
        <end position="410"/>
    </location>
</feature>
<dbReference type="NCBIfam" id="TIGR01557">
    <property type="entry name" value="myb_SHAQKYF"/>
    <property type="match status" value="1"/>
</dbReference>
<dbReference type="PANTHER" id="PTHR31003:SF19">
    <property type="entry name" value="MYB FAMILY TRANSCRIPTION FACTOR EFM"/>
    <property type="match status" value="1"/>
</dbReference>
<feature type="region of interest" description="Disordered" evidence="7">
    <location>
        <begin position="122"/>
        <end position="148"/>
    </location>
</feature>
<dbReference type="PANTHER" id="PTHR31003">
    <property type="entry name" value="MYB FAMILY TRANSCRIPTION FACTOR"/>
    <property type="match status" value="1"/>
</dbReference>
<evidence type="ECO:0000256" key="6">
    <source>
        <dbReference type="SAM" id="Coils"/>
    </source>
</evidence>
<evidence type="ECO:0000313" key="10">
    <source>
        <dbReference type="Proteomes" id="UP001497522"/>
    </source>
</evidence>
<sequence>MESPVDLTLGSAHTASSSYTNAKNTVNGLKSSLSFVGDHLERIRRIEEYLQALEDERRKIEAFKRELPLCMQLLEETIESSKEQLAENGVLPTTQLPVGAAAVSSPSRLRGLEFMPLKAQAWERQQQKDEGDDDDQEGDGSECPGGVDIEKLTWMTEAQLWTQQLEPSSKLHCESEQEQCSVTSSRFEVFSSKQPPAGAFLPFVGEQQVVAAAPPPSGSTTGTTGSGADLSLSSLDHVSSPNGNDFGGAESEAGSVDVTRLRTPDQILDPQGCNLGIRPQSNGVPEAGSTRAFGSQSQRKSRRCWTAELHRRFVGALQQLGGSQVATPKQIRELMKVDDLTNDEVKSHLQKYRLHTRRRSTSSQSVSLEAPQMVGMWVPLECAVAQAAAQPTSGGPLQLSSQLSGGAQELSNEDSGGGDVKSDSTSWESCQLDDIEGKESGRSIQHTVKQDNNGQQIKR</sequence>
<feature type="region of interest" description="Disordered" evidence="7">
    <location>
        <begin position="391"/>
        <end position="459"/>
    </location>
</feature>
<dbReference type="InterPro" id="IPR058673">
    <property type="entry name" value="HHO5-like_N"/>
</dbReference>
<keyword evidence="4" id="KW-0804">Transcription</keyword>
<dbReference type="InterPro" id="IPR017930">
    <property type="entry name" value="Myb_dom"/>
</dbReference>
<evidence type="ECO:0000256" key="4">
    <source>
        <dbReference type="ARBA" id="ARBA00023163"/>
    </source>
</evidence>
<keyword evidence="6" id="KW-0175">Coiled coil</keyword>
<evidence type="ECO:0000313" key="9">
    <source>
        <dbReference type="EMBL" id="CAK9868197.1"/>
    </source>
</evidence>
<dbReference type="InterPro" id="IPR044787">
    <property type="entry name" value="HHO5-like"/>
</dbReference>
<dbReference type="PROSITE" id="PS51294">
    <property type="entry name" value="HTH_MYB"/>
    <property type="match status" value="1"/>
</dbReference>
<dbReference type="InterPro" id="IPR006447">
    <property type="entry name" value="Myb_dom_plants"/>
</dbReference>
<organism evidence="9 10">
    <name type="scientific">Sphagnum jensenii</name>
    <dbReference type="NCBI Taxonomy" id="128206"/>
    <lineage>
        <taxon>Eukaryota</taxon>
        <taxon>Viridiplantae</taxon>
        <taxon>Streptophyta</taxon>
        <taxon>Embryophyta</taxon>
        <taxon>Bryophyta</taxon>
        <taxon>Sphagnophytina</taxon>
        <taxon>Sphagnopsida</taxon>
        <taxon>Sphagnales</taxon>
        <taxon>Sphagnaceae</taxon>
        <taxon>Sphagnum</taxon>
    </lineage>
</organism>
<feature type="domain" description="HTH myb-type" evidence="8">
    <location>
        <begin position="297"/>
        <end position="357"/>
    </location>
</feature>
<evidence type="ECO:0000256" key="3">
    <source>
        <dbReference type="ARBA" id="ARBA00023125"/>
    </source>
</evidence>
<dbReference type="SUPFAM" id="SSF46689">
    <property type="entry name" value="Homeodomain-like"/>
    <property type="match status" value="1"/>
</dbReference>
<keyword evidence="2" id="KW-0805">Transcription regulation</keyword>
<dbReference type="Gene3D" id="1.10.10.60">
    <property type="entry name" value="Homeodomain-like"/>
    <property type="match status" value="1"/>
</dbReference>
<dbReference type="Proteomes" id="UP001497522">
    <property type="component" value="Chromosome 18"/>
</dbReference>
<keyword evidence="5" id="KW-0539">Nucleus</keyword>
<evidence type="ECO:0000259" key="8">
    <source>
        <dbReference type="PROSITE" id="PS51294"/>
    </source>
</evidence>
<accession>A0ABP1B0F3</accession>
<evidence type="ECO:0000256" key="2">
    <source>
        <dbReference type="ARBA" id="ARBA00023015"/>
    </source>
</evidence>
<keyword evidence="10" id="KW-1185">Reference proteome</keyword>
<dbReference type="EMBL" id="OZ023719">
    <property type="protein sequence ID" value="CAK9868197.1"/>
    <property type="molecule type" value="Genomic_DNA"/>
</dbReference>
<gene>
    <name evidence="9" type="ORF">CSSPJE1EN2_LOCUS11192</name>
</gene>
<dbReference type="InterPro" id="IPR001005">
    <property type="entry name" value="SANT/Myb"/>
</dbReference>
<name>A0ABP1B0F3_9BRYO</name>
<feature type="compositionally biased region" description="Polar residues" evidence="7">
    <location>
        <begin position="442"/>
        <end position="459"/>
    </location>
</feature>
<dbReference type="InterPro" id="IPR009057">
    <property type="entry name" value="Homeodomain-like_sf"/>
</dbReference>
<keyword evidence="3" id="KW-0238">DNA-binding</keyword>
<protein>
    <recommendedName>
        <fullName evidence="8">HTH myb-type domain-containing protein</fullName>
    </recommendedName>
</protein>
<reference evidence="9" key="1">
    <citation type="submission" date="2024-03" db="EMBL/GenBank/DDBJ databases">
        <authorList>
            <consortium name="ELIXIR-Norway"/>
            <consortium name="Elixir Norway"/>
        </authorList>
    </citation>
    <scope>NUCLEOTIDE SEQUENCE</scope>
</reference>
<evidence type="ECO:0000256" key="7">
    <source>
        <dbReference type="SAM" id="MobiDB-lite"/>
    </source>
</evidence>
<evidence type="ECO:0000256" key="1">
    <source>
        <dbReference type="ARBA" id="ARBA00004123"/>
    </source>
</evidence>
<feature type="coiled-coil region" evidence="6">
    <location>
        <begin position="36"/>
        <end position="66"/>
    </location>
</feature>
<feature type="region of interest" description="Disordered" evidence="7">
    <location>
        <begin position="267"/>
        <end position="298"/>
    </location>
</feature>
<comment type="subcellular location">
    <subcellularLocation>
        <location evidence="1">Nucleus</location>
    </subcellularLocation>
</comment>
<evidence type="ECO:0000256" key="5">
    <source>
        <dbReference type="ARBA" id="ARBA00023242"/>
    </source>
</evidence>
<proteinExistence type="predicted"/>